<feature type="domain" description="Right handed beta helix" evidence="2">
    <location>
        <begin position="116"/>
        <end position="238"/>
    </location>
</feature>
<dbReference type="SUPFAM" id="SSF51126">
    <property type="entry name" value="Pectin lyase-like"/>
    <property type="match status" value="1"/>
</dbReference>
<gene>
    <name evidence="3" type="ordered locus">PAJ_2232</name>
</gene>
<dbReference type="Gene3D" id="2.160.20.10">
    <property type="entry name" value="Single-stranded right-handed beta-helix, Pectin lyase-like"/>
    <property type="match status" value="1"/>
</dbReference>
<dbReference type="SMART" id="SM00710">
    <property type="entry name" value="PbH1"/>
    <property type="match status" value="3"/>
</dbReference>
<dbReference type="InterPro" id="IPR011050">
    <property type="entry name" value="Pectin_lyase_fold/virulence"/>
</dbReference>
<dbReference type="eggNOG" id="ENOG5032R70">
    <property type="taxonomic scope" value="Bacteria"/>
</dbReference>
<feature type="signal peptide" evidence="1">
    <location>
        <begin position="1"/>
        <end position="20"/>
    </location>
</feature>
<dbReference type="EMBL" id="AP012032">
    <property type="protein sequence ID" value="BAK12312.1"/>
    <property type="molecule type" value="Genomic_DNA"/>
</dbReference>
<dbReference type="InterPro" id="IPR006626">
    <property type="entry name" value="PbH1"/>
</dbReference>
<feature type="chain" id="PRO_5002614139" description="Right handed beta helix domain-containing protein" evidence="1">
    <location>
        <begin position="21"/>
        <end position="371"/>
    </location>
</feature>
<sequence>MTKMKIAIAGLLLISGSAISAVGSCDVIGGGVQYQDRLTPDNVAHYVTVRTFDALKQAVDSNHPFIYVPGDVTITVPNQPQALRIKAGQTLFSNRGEKGSRGALLQTPWLNDGLNQYPVYVVEAKARITGLRIEGPSGQPDTPNKTIGIQFLPGTDHIDIDNNEIYHWPWAGISVKTSVDNKIHHNVIHDNIRTQLGYGVVVQNGHAQADIYCNTFNANRHAIAGKGDDGEGYHAYNNLVLNGGARGAYHQFDMHKGAQGHGGKNIIINNNLFDYGRYGTSNRGSVYIRGVPTDGPVSVNDNLFTQPWTVGLQTAVGGVPGSIPPVEEIKRYNRFSVAAHYSKDAAGFCVVSVAEHRMPVNCESVASVLEK</sequence>
<evidence type="ECO:0000313" key="4">
    <source>
        <dbReference type="Proteomes" id="UP000006690"/>
    </source>
</evidence>
<reference evidence="4" key="1">
    <citation type="journal article" date="2012" name="Appl. Microbiol. Biotechnol.">
        <title>The complete genome sequence of Pantoea ananatis AJ13355, an organism with great biotechnological potential.</title>
        <authorList>
            <person name="Hara Y."/>
            <person name="Kadotani N."/>
            <person name="Izui H."/>
            <person name="Katashkina J.I."/>
            <person name="Kuvaeva T.M."/>
            <person name="Andreeva I.G."/>
            <person name="Golubeva L.I."/>
            <person name="Malko D.B."/>
            <person name="Makeev V.J."/>
            <person name="Mashko S.V."/>
            <person name="Kozlov Y.I."/>
        </authorList>
    </citation>
    <scope>NUCLEOTIDE SEQUENCE [LARGE SCALE GENOMIC DNA]</scope>
    <source>
        <strain evidence="4">AJ13355</strain>
    </source>
</reference>
<dbReference type="PATRIC" id="fig|932677.3.peg.2587"/>
<dbReference type="AlphaFoldDB" id="A0A0H3L377"/>
<evidence type="ECO:0000313" key="3">
    <source>
        <dbReference type="EMBL" id="BAK12312.1"/>
    </source>
</evidence>
<evidence type="ECO:0000259" key="2">
    <source>
        <dbReference type="Pfam" id="PF13229"/>
    </source>
</evidence>
<name>A0A0H3L377_PANAA</name>
<evidence type="ECO:0000256" key="1">
    <source>
        <dbReference type="SAM" id="SignalP"/>
    </source>
</evidence>
<dbReference type="HOGENOM" id="CLU_745655_0_0_6"/>
<proteinExistence type="predicted"/>
<dbReference type="InterPro" id="IPR039448">
    <property type="entry name" value="Beta_helix"/>
</dbReference>
<accession>A0A0H3L377</accession>
<organism evidence="3 4">
    <name type="scientific">Pantoea ananatis (strain AJ13355)</name>
    <dbReference type="NCBI Taxonomy" id="932677"/>
    <lineage>
        <taxon>Bacteria</taxon>
        <taxon>Pseudomonadati</taxon>
        <taxon>Pseudomonadota</taxon>
        <taxon>Gammaproteobacteria</taxon>
        <taxon>Enterobacterales</taxon>
        <taxon>Erwiniaceae</taxon>
        <taxon>Pantoea</taxon>
    </lineage>
</organism>
<dbReference type="PROSITE" id="PS51257">
    <property type="entry name" value="PROKAR_LIPOPROTEIN"/>
    <property type="match status" value="1"/>
</dbReference>
<protein>
    <recommendedName>
        <fullName evidence="2">Right handed beta helix domain-containing protein</fullName>
    </recommendedName>
</protein>
<dbReference type="KEGG" id="paj:PAJ_2232"/>
<dbReference type="OrthoDB" id="8320584at2"/>
<keyword evidence="1" id="KW-0732">Signal</keyword>
<dbReference type="InterPro" id="IPR012334">
    <property type="entry name" value="Pectin_lyas_fold"/>
</dbReference>
<dbReference type="Proteomes" id="UP000006690">
    <property type="component" value="Chromosome"/>
</dbReference>
<dbReference type="Pfam" id="PF13229">
    <property type="entry name" value="Beta_helix"/>
    <property type="match status" value="1"/>
</dbReference>